<keyword evidence="2" id="KW-1185">Reference proteome</keyword>
<reference evidence="1 2" key="1">
    <citation type="submission" date="2018-06" db="EMBL/GenBank/DDBJ databases">
        <title>Chryseolinea flavus sp. nov., a member of the phylum Bacteroidetes isolated from soil.</title>
        <authorList>
            <person name="Li Y."/>
            <person name="Wang J."/>
        </authorList>
    </citation>
    <scope>NUCLEOTIDE SEQUENCE [LARGE SCALE GENOMIC DNA]</scope>
    <source>
        <strain evidence="1 2">SDU1-6</strain>
    </source>
</reference>
<dbReference type="EMBL" id="QMFY01000033">
    <property type="protein sequence ID" value="RAV97625.1"/>
    <property type="molecule type" value="Genomic_DNA"/>
</dbReference>
<dbReference type="AlphaFoldDB" id="A0A364XU30"/>
<accession>A0A364XU30</accession>
<evidence type="ECO:0000313" key="1">
    <source>
        <dbReference type="EMBL" id="RAV97625.1"/>
    </source>
</evidence>
<dbReference type="Gene3D" id="2.130.10.10">
    <property type="entry name" value="YVTN repeat-like/Quinoprotein amine dehydrogenase"/>
    <property type="match status" value="1"/>
</dbReference>
<organism evidence="1 2">
    <name type="scientific">Pseudochryseolinea flava</name>
    <dbReference type="NCBI Taxonomy" id="2059302"/>
    <lineage>
        <taxon>Bacteria</taxon>
        <taxon>Pseudomonadati</taxon>
        <taxon>Bacteroidota</taxon>
        <taxon>Cytophagia</taxon>
        <taxon>Cytophagales</taxon>
        <taxon>Fulvivirgaceae</taxon>
        <taxon>Pseudochryseolinea</taxon>
    </lineage>
</organism>
<sequence>MFTYHISHPQVKAFLLSGSNSIQLNESGSMIVNDVRVEDNVSYLDAVIDEKYLLFTREKTHQVFDLVNQSTMAHTASSLRMCSCYNNTIVGSSDRTLHPSGVGFKAKFHLMSFPTLNVLKTLAFDEMGNCTRVGDILIFEHSQIITAISLSTEEVLWDVPFGKVLKMLMVVDSILWMQVNLNSKYSVIKGIKIETGSIVDDFNGVACPGYAITIVSQDDGQVFISNNDNSFLQLDVQKKTVSRSGIIESLDGVNMNLVGATLCDDCLYFSASHGKLKGGNTIGVLDFKTLEMLWSTKLPTDATGFIGIGIAPIVGKNNLYILDSNNLLHNFKRTAL</sequence>
<proteinExistence type="predicted"/>
<dbReference type="OrthoDB" id="1308893at2"/>
<gene>
    <name evidence="1" type="ORF">DQQ10_27470</name>
</gene>
<comment type="caution">
    <text evidence="1">The sequence shown here is derived from an EMBL/GenBank/DDBJ whole genome shotgun (WGS) entry which is preliminary data.</text>
</comment>
<dbReference type="InterPro" id="IPR011047">
    <property type="entry name" value="Quinoprotein_ADH-like_sf"/>
</dbReference>
<protein>
    <submittedName>
        <fullName evidence="1">Uncharacterized protein</fullName>
    </submittedName>
</protein>
<dbReference type="Proteomes" id="UP000251889">
    <property type="component" value="Unassembled WGS sequence"/>
</dbReference>
<dbReference type="SUPFAM" id="SSF50998">
    <property type="entry name" value="Quinoprotein alcohol dehydrogenase-like"/>
    <property type="match status" value="1"/>
</dbReference>
<name>A0A364XU30_9BACT</name>
<evidence type="ECO:0000313" key="2">
    <source>
        <dbReference type="Proteomes" id="UP000251889"/>
    </source>
</evidence>
<dbReference type="InterPro" id="IPR015943">
    <property type="entry name" value="WD40/YVTN_repeat-like_dom_sf"/>
</dbReference>